<gene>
    <name evidence="1" type="ORF">IC235_17740</name>
</gene>
<proteinExistence type="predicted"/>
<evidence type="ECO:0000313" key="2">
    <source>
        <dbReference type="Proteomes" id="UP000612233"/>
    </source>
</evidence>
<accession>A0A927GL24</accession>
<reference evidence="1" key="1">
    <citation type="submission" date="2020-09" db="EMBL/GenBank/DDBJ databases">
        <authorList>
            <person name="Kim M.K."/>
        </authorList>
    </citation>
    <scope>NUCLEOTIDE SEQUENCE</scope>
    <source>
        <strain evidence="1">BT664</strain>
    </source>
</reference>
<dbReference type="Proteomes" id="UP000612233">
    <property type="component" value="Unassembled WGS sequence"/>
</dbReference>
<evidence type="ECO:0000313" key="1">
    <source>
        <dbReference type="EMBL" id="MBD2769736.1"/>
    </source>
</evidence>
<dbReference type="RefSeq" id="WP_191006544.1">
    <property type="nucleotide sequence ID" value="NZ_JACXAD010000022.1"/>
</dbReference>
<keyword evidence="2" id="KW-1185">Reference proteome</keyword>
<dbReference type="AlphaFoldDB" id="A0A927GL24"/>
<dbReference type="EMBL" id="JACXAD010000022">
    <property type="protein sequence ID" value="MBD2769736.1"/>
    <property type="molecule type" value="Genomic_DNA"/>
</dbReference>
<protein>
    <submittedName>
        <fullName evidence="1">Uncharacterized protein</fullName>
    </submittedName>
</protein>
<name>A0A927GL24_9BACT</name>
<comment type="caution">
    <text evidence="1">The sequence shown here is derived from an EMBL/GenBank/DDBJ whole genome shotgun (WGS) entry which is preliminary data.</text>
</comment>
<sequence length="76" mass="8372">MSNVTEILAETGVPALRDDAAEVAFRVGVSTSFVRKVINGTRKGTRTSDRVMLAYQMLLTERAAAKRKFQPEVEGE</sequence>
<organism evidence="1 2">
    <name type="scientific">Hymenobacter montanus</name>
    <dbReference type="NCBI Taxonomy" id="2771359"/>
    <lineage>
        <taxon>Bacteria</taxon>
        <taxon>Pseudomonadati</taxon>
        <taxon>Bacteroidota</taxon>
        <taxon>Cytophagia</taxon>
        <taxon>Cytophagales</taxon>
        <taxon>Hymenobacteraceae</taxon>
        <taxon>Hymenobacter</taxon>
    </lineage>
</organism>